<dbReference type="GO" id="GO:0000162">
    <property type="term" value="P:L-tryptophan biosynthetic process"/>
    <property type="evidence" value="ECO:0007669"/>
    <property type="project" value="UniProtKB-UniPathway"/>
</dbReference>
<accession>A0A3B0VT52</accession>
<dbReference type="EMBL" id="UOEX01000316">
    <property type="protein sequence ID" value="VAW40029.1"/>
    <property type="molecule type" value="Genomic_DNA"/>
</dbReference>
<name>A0A3B0VT52_9ZZZZ</name>
<keyword evidence="7 9" id="KW-0413">Isomerase</keyword>
<dbReference type="GO" id="GO:0004640">
    <property type="term" value="F:phosphoribosylanthranilate isomerase activity"/>
    <property type="evidence" value="ECO:0007669"/>
    <property type="project" value="UniProtKB-EC"/>
</dbReference>
<dbReference type="NCBIfam" id="NF002298">
    <property type="entry name" value="PRK01222.1-4"/>
    <property type="match status" value="1"/>
</dbReference>
<dbReference type="PANTHER" id="PTHR42894:SF1">
    <property type="entry name" value="N-(5'-PHOSPHORIBOSYL)ANTHRANILATE ISOMERASE"/>
    <property type="match status" value="1"/>
</dbReference>
<dbReference type="UniPathway" id="UPA00035">
    <property type="reaction ID" value="UER00042"/>
</dbReference>
<dbReference type="SUPFAM" id="SSF51366">
    <property type="entry name" value="Ribulose-phoshate binding barrel"/>
    <property type="match status" value="1"/>
</dbReference>
<dbReference type="CDD" id="cd00405">
    <property type="entry name" value="PRAI"/>
    <property type="match status" value="1"/>
</dbReference>
<dbReference type="PANTHER" id="PTHR42894">
    <property type="entry name" value="N-(5'-PHOSPHORIBOSYL)ANTHRANILATE ISOMERASE"/>
    <property type="match status" value="1"/>
</dbReference>
<protein>
    <recommendedName>
        <fullName evidence="3">phosphoribosylanthranilate isomerase</fullName>
        <ecNumber evidence="3">5.3.1.24</ecNumber>
    </recommendedName>
</protein>
<dbReference type="InterPro" id="IPR001240">
    <property type="entry name" value="PRAI_dom"/>
</dbReference>
<evidence type="ECO:0000256" key="4">
    <source>
        <dbReference type="ARBA" id="ARBA00022605"/>
    </source>
</evidence>
<evidence type="ECO:0000256" key="3">
    <source>
        <dbReference type="ARBA" id="ARBA00012572"/>
    </source>
</evidence>
<keyword evidence="6" id="KW-0057">Aromatic amino acid biosynthesis</keyword>
<evidence type="ECO:0000256" key="2">
    <source>
        <dbReference type="ARBA" id="ARBA00007571"/>
    </source>
</evidence>
<sequence>MVPRTRIKVCGITEQSEAEALARLGVDALGFIFYKESPRYIEPEAARKIISSLPPFVDTQGVFVNEDPDLVNDIAQYCSLSFVQLHGSEPVKYCQAINTPIIKAFQIKGRESLDEIKPFEELTKGFLLDTYHPELAGGTGEKFDWQLLADYLIPKPFILAGGLNAGNVEEAVRITRPWAVDVNSGVESSAGHKDISLVAEVMAAVRRADNSKK</sequence>
<dbReference type="HAMAP" id="MF_00135">
    <property type="entry name" value="PRAI"/>
    <property type="match status" value="1"/>
</dbReference>
<keyword evidence="4" id="KW-0028">Amino-acid biosynthesis</keyword>
<dbReference type="EC" id="5.3.1.24" evidence="3"/>
<dbReference type="Gene3D" id="3.20.20.70">
    <property type="entry name" value="Aldolase class I"/>
    <property type="match status" value="1"/>
</dbReference>
<comment type="pathway">
    <text evidence="1">Amino-acid biosynthesis; L-tryptophan biosynthesis; L-tryptophan from chorismate: step 3/5.</text>
</comment>
<dbReference type="Pfam" id="PF00697">
    <property type="entry name" value="PRAI"/>
    <property type="match status" value="1"/>
</dbReference>
<proteinExistence type="inferred from homology"/>
<gene>
    <name evidence="9" type="ORF">MNBD_DELTA03-730</name>
</gene>
<evidence type="ECO:0000256" key="1">
    <source>
        <dbReference type="ARBA" id="ARBA00004664"/>
    </source>
</evidence>
<organism evidence="9">
    <name type="scientific">hydrothermal vent metagenome</name>
    <dbReference type="NCBI Taxonomy" id="652676"/>
    <lineage>
        <taxon>unclassified sequences</taxon>
        <taxon>metagenomes</taxon>
        <taxon>ecological metagenomes</taxon>
    </lineage>
</organism>
<evidence type="ECO:0000256" key="5">
    <source>
        <dbReference type="ARBA" id="ARBA00022822"/>
    </source>
</evidence>
<dbReference type="InterPro" id="IPR011060">
    <property type="entry name" value="RibuloseP-bd_barrel"/>
</dbReference>
<evidence type="ECO:0000256" key="6">
    <source>
        <dbReference type="ARBA" id="ARBA00023141"/>
    </source>
</evidence>
<dbReference type="FunFam" id="3.20.20.70:FF:000075">
    <property type="entry name" value="Tryptophan biosynthesis protein TRP1"/>
    <property type="match status" value="1"/>
</dbReference>
<keyword evidence="5" id="KW-0822">Tryptophan biosynthesis</keyword>
<evidence type="ECO:0000313" key="9">
    <source>
        <dbReference type="EMBL" id="VAW40029.1"/>
    </source>
</evidence>
<dbReference type="AlphaFoldDB" id="A0A3B0VT52"/>
<evidence type="ECO:0000259" key="8">
    <source>
        <dbReference type="Pfam" id="PF00697"/>
    </source>
</evidence>
<feature type="domain" description="N-(5'phosphoribosyl) anthranilate isomerase (PRAI)" evidence="8">
    <location>
        <begin position="8"/>
        <end position="202"/>
    </location>
</feature>
<dbReference type="InterPro" id="IPR013785">
    <property type="entry name" value="Aldolase_TIM"/>
</dbReference>
<dbReference type="InterPro" id="IPR044643">
    <property type="entry name" value="TrpF_fam"/>
</dbReference>
<evidence type="ECO:0000256" key="7">
    <source>
        <dbReference type="ARBA" id="ARBA00023235"/>
    </source>
</evidence>
<comment type="similarity">
    <text evidence="2">Belongs to the TrpF family.</text>
</comment>
<reference evidence="9" key="1">
    <citation type="submission" date="2018-06" db="EMBL/GenBank/DDBJ databases">
        <authorList>
            <person name="Zhirakovskaya E."/>
        </authorList>
    </citation>
    <scope>NUCLEOTIDE SEQUENCE</scope>
</reference>